<protein>
    <submittedName>
        <fullName evidence="1">Ferritin-like domain-containing protein</fullName>
    </submittedName>
</protein>
<evidence type="ECO:0000313" key="1">
    <source>
        <dbReference type="EMBL" id="MVN78761.1"/>
    </source>
</evidence>
<dbReference type="AlphaFoldDB" id="A0A7K1TKY2"/>
<dbReference type="EMBL" id="WQKZ01000006">
    <property type="protein sequence ID" value="MVN78761.1"/>
    <property type="molecule type" value="Genomic_DNA"/>
</dbReference>
<dbReference type="RefSeq" id="WP_157569188.1">
    <property type="nucleotide sequence ID" value="NZ_WQKZ01000006.1"/>
</dbReference>
<proteinExistence type="predicted"/>
<comment type="caution">
    <text evidence="1">The sequence shown here is derived from an EMBL/GenBank/DDBJ whole genome shotgun (WGS) entry which is preliminary data.</text>
</comment>
<sequence length="266" mass="29769">MTFSDIKTYFQANRRRFADLAWDDPHQLGPATLRAVQGSLQTFQRGEGTGGDHLAALAEQLGDADYAAAMQLFIQEEKGHADMLGQFMDKQGIPRLQKHWLHTVFRGLGRPLGLVHMVRVILTAEVVATVYYRALFNATYSGLLQQICRRILLDEEMHLVFHCLAIRQLSSPRNWLSQWFWKQVYRGLMAGTALVVYATTRSALRAGGYGFWGFCAAIATEYARVEQMQRPDGLLVMRGSQAPTPAVAAGPAGAWQWPSQSLRAAR</sequence>
<dbReference type="CDD" id="cd00657">
    <property type="entry name" value="Ferritin_like"/>
    <property type="match status" value="1"/>
</dbReference>
<dbReference type="InterPro" id="IPR009078">
    <property type="entry name" value="Ferritin-like_SF"/>
</dbReference>
<dbReference type="InterPro" id="IPR012347">
    <property type="entry name" value="Ferritin-like"/>
</dbReference>
<dbReference type="SUPFAM" id="SSF47240">
    <property type="entry name" value="Ferritin-like"/>
    <property type="match status" value="1"/>
</dbReference>
<accession>A0A7K1TKY2</accession>
<dbReference type="Gene3D" id="1.20.1260.10">
    <property type="match status" value="1"/>
</dbReference>
<reference evidence="1 2" key="1">
    <citation type="submission" date="2019-12" db="EMBL/GenBank/DDBJ databases">
        <title>Hymenobacter sp. HMF4947 Genome sequencing and assembly.</title>
        <authorList>
            <person name="Kang H."/>
            <person name="Cha I."/>
            <person name="Kim H."/>
            <person name="Joh K."/>
        </authorList>
    </citation>
    <scope>NUCLEOTIDE SEQUENCE [LARGE SCALE GENOMIC DNA]</scope>
    <source>
        <strain evidence="1 2">HMF4947</strain>
    </source>
</reference>
<dbReference type="Proteomes" id="UP000441336">
    <property type="component" value="Unassembled WGS sequence"/>
</dbReference>
<organism evidence="1 2">
    <name type="scientific">Hymenobacter ginkgonis</name>
    <dbReference type="NCBI Taxonomy" id="2682976"/>
    <lineage>
        <taxon>Bacteria</taxon>
        <taxon>Pseudomonadati</taxon>
        <taxon>Bacteroidota</taxon>
        <taxon>Cytophagia</taxon>
        <taxon>Cytophagales</taxon>
        <taxon>Hymenobacteraceae</taxon>
        <taxon>Hymenobacter</taxon>
    </lineage>
</organism>
<evidence type="ECO:0000313" key="2">
    <source>
        <dbReference type="Proteomes" id="UP000441336"/>
    </source>
</evidence>
<name>A0A7K1TKY2_9BACT</name>
<gene>
    <name evidence="1" type="ORF">GO988_20705</name>
</gene>
<keyword evidence="2" id="KW-1185">Reference proteome</keyword>